<sequence>MKKENDMRNLNTKASIFTLLLCTMLIGWVDPASDKNEEGIQLYNEEKPDEAISKFTDAQSYAPESQSLDFNIANTHYKEGKFPEAEKSFKDVMKTKDNTLKAKANYNLGNTMYKQGKFKEALDFYKKTIELTEEEKSNLKDKETASIREDAKYNYEFVQKKMEEMQKEQQERQEQEKQEQEQQQEEQEKDKQQSEKEDPDQQEQQDKQAKGEKNEQMKEPPQENEMEEPPPL</sequence>
<dbReference type="InterPro" id="IPR011990">
    <property type="entry name" value="TPR-like_helical_dom_sf"/>
</dbReference>
<feature type="compositionally biased region" description="Basic and acidic residues" evidence="1">
    <location>
        <begin position="163"/>
        <end position="196"/>
    </location>
</feature>
<reference evidence="2" key="1">
    <citation type="journal article" date="2015" name="Nature">
        <title>Complex archaea that bridge the gap between prokaryotes and eukaryotes.</title>
        <authorList>
            <person name="Spang A."/>
            <person name="Saw J.H."/>
            <person name="Jorgensen S.L."/>
            <person name="Zaremba-Niedzwiedzka K."/>
            <person name="Martijn J."/>
            <person name="Lind A.E."/>
            <person name="van Eijk R."/>
            <person name="Schleper C."/>
            <person name="Guy L."/>
            <person name="Ettema T.J."/>
        </authorList>
    </citation>
    <scope>NUCLEOTIDE SEQUENCE</scope>
</reference>
<proteinExistence type="predicted"/>
<evidence type="ECO:0000313" key="2">
    <source>
        <dbReference type="EMBL" id="KKL77613.1"/>
    </source>
</evidence>
<dbReference type="PROSITE" id="PS50005">
    <property type="entry name" value="TPR"/>
    <property type="match status" value="1"/>
</dbReference>
<dbReference type="SUPFAM" id="SSF48452">
    <property type="entry name" value="TPR-like"/>
    <property type="match status" value="1"/>
</dbReference>
<dbReference type="Pfam" id="PF13424">
    <property type="entry name" value="TPR_12"/>
    <property type="match status" value="1"/>
</dbReference>
<dbReference type="InterPro" id="IPR019734">
    <property type="entry name" value="TPR_rpt"/>
</dbReference>
<feature type="compositionally biased region" description="Basic and acidic residues" evidence="1">
    <location>
        <begin position="204"/>
        <end position="221"/>
    </location>
</feature>
<dbReference type="PROSITE" id="PS50293">
    <property type="entry name" value="TPR_REGION"/>
    <property type="match status" value="1"/>
</dbReference>
<name>A0A0F9EU04_9ZZZZ</name>
<feature type="compositionally biased region" description="Acidic residues" evidence="1">
    <location>
        <begin position="222"/>
        <end position="232"/>
    </location>
</feature>
<dbReference type="AlphaFoldDB" id="A0A0F9EU04"/>
<gene>
    <name evidence="2" type="ORF">LCGC14_2033150</name>
</gene>
<feature type="non-terminal residue" evidence="2">
    <location>
        <position position="232"/>
    </location>
</feature>
<accession>A0A0F9EU04</accession>
<dbReference type="EMBL" id="LAZR01023701">
    <property type="protein sequence ID" value="KKL77613.1"/>
    <property type="molecule type" value="Genomic_DNA"/>
</dbReference>
<protein>
    <submittedName>
        <fullName evidence="2">Uncharacterized protein</fullName>
    </submittedName>
</protein>
<feature type="region of interest" description="Disordered" evidence="1">
    <location>
        <begin position="163"/>
        <end position="232"/>
    </location>
</feature>
<dbReference type="SMART" id="SM00028">
    <property type="entry name" value="TPR"/>
    <property type="match status" value="3"/>
</dbReference>
<organism evidence="2">
    <name type="scientific">marine sediment metagenome</name>
    <dbReference type="NCBI Taxonomy" id="412755"/>
    <lineage>
        <taxon>unclassified sequences</taxon>
        <taxon>metagenomes</taxon>
        <taxon>ecological metagenomes</taxon>
    </lineage>
</organism>
<comment type="caution">
    <text evidence="2">The sequence shown here is derived from an EMBL/GenBank/DDBJ whole genome shotgun (WGS) entry which is preliminary data.</text>
</comment>
<dbReference type="Gene3D" id="1.25.40.10">
    <property type="entry name" value="Tetratricopeptide repeat domain"/>
    <property type="match status" value="1"/>
</dbReference>
<evidence type="ECO:0000256" key="1">
    <source>
        <dbReference type="SAM" id="MobiDB-lite"/>
    </source>
</evidence>